<dbReference type="InterPro" id="IPR058940">
    <property type="entry name" value="mS26_fungi"/>
</dbReference>
<dbReference type="CDD" id="cd23703">
    <property type="entry name" value="mS26_PET12"/>
    <property type="match status" value="1"/>
</dbReference>
<evidence type="ECO:0000313" key="3">
    <source>
        <dbReference type="Proteomes" id="UP000002866"/>
    </source>
</evidence>
<dbReference type="eggNOG" id="ENOG502QTCF">
    <property type="taxonomic scope" value="Eukaryota"/>
</dbReference>
<evidence type="ECO:0000256" key="1">
    <source>
        <dbReference type="SAM" id="MobiDB-lite"/>
    </source>
</evidence>
<dbReference type="STRING" id="1071380.I2GWG8"/>
<dbReference type="OrthoDB" id="5223508at2759"/>
<reference evidence="2 3" key="1">
    <citation type="journal article" date="2011" name="Proc. Natl. Acad. Sci. U.S.A.">
        <title>Evolutionary erosion of yeast sex chromosomes by mating-type switching accidents.</title>
        <authorList>
            <person name="Gordon J.L."/>
            <person name="Armisen D."/>
            <person name="Proux-Wera E."/>
            <person name="Oheigeartaigh S.S."/>
            <person name="Byrne K.P."/>
            <person name="Wolfe K.H."/>
        </authorList>
    </citation>
    <scope>NUCLEOTIDE SEQUENCE [LARGE SCALE GENOMIC DNA]</scope>
    <source>
        <strain evidence="3">ATCC 34711 / CBS 6284 / DSM 70876 / NBRC 10599 / NRRL Y-10934 / UCD 77-7</strain>
    </source>
</reference>
<sequence>MGKGIANHGFKSGLLPKTRPILKGPTLRQKQLVDKFTKITAKKQETQNVGYADGIKEPRGSRRVQPSTEYIDVEKFILKTVPKPKDESSLDSKNPKDVKARTRRTYLENAIRNAETTALYKENLQHEKSLLEEAESIITKEDEPDQSLLTVPTIEGLLNLPLMRKRTDEEKKMLDMKRKYNRETMEFRSKEHRLEKLLQLYHASENFIVTEEQLNKHIDKVFQMDDFKRSSTISIYSHGDKAETNLESSLSDALFGTLGNGRYVGLPIVKDYIQNSTGKKL</sequence>
<evidence type="ECO:0008006" key="4">
    <source>
        <dbReference type="Google" id="ProtNLM"/>
    </source>
</evidence>
<feature type="region of interest" description="Disordered" evidence="1">
    <location>
        <begin position="1"/>
        <end position="26"/>
    </location>
</feature>
<dbReference type="InParanoid" id="I2GWG8"/>
<dbReference type="AlphaFoldDB" id="I2GWG8"/>
<keyword evidence="3" id="KW-1185">Reference proteome</keyword>
<gene>
    <name evidence="2" type="primary">TBLA0A06780</name>
    <name evidence="2" type="ORF">TBLA_0A06780</name>
</gene>
<evidence type="ECO:0000313" key="2">
    <source>
        <dbReference type="EMBL" id="CCH58470.1"/>
    </source>
</evidence>
<dbReference type="FunCoup" id="I2GWG8">
    <property type="interactions" value="130"/>
</dbReference>
<dbReference type="GO" id="GO:0003735">
    <property type="term" value="F:structural constituent of ribosome"/>
    <property type="evidence" value="ECO:0007669"/>
    <property type="project" value="EnsemblFungi"/>
</dbReference>
<dbReference type="Pfam" id="PF26163">
    <property type="entry name" value="mS26"/>
    <property type="match status" value="1"/>
</dbReference>
<name>I2GWG8_HENB6</name>
<accession>I2GWG8</accession>
<dbReference type="Proteomes" id="UP000002866">
    <property type="component" value="Chromosome 1"/>
</dbReference>
<organism evidence="2 3">
    <name type="scientific">Henningerozyma blattae (strain ATCC 34711 / CBS 6284 / DSM 70876 / NBRC 10599 / NRRL Y-10934 / UCD 77-7)</name>
    <name type="common">Yeast</name>
    <name type="synonym">Tetrapisispora blattae</name>
    <dbReference type="NCBI Taxonomy" id="1071380"/>
    <lineage>
        <taxon>Eukaryota</taxon>
        <taxon>Fungi</taxon>
        <taxon>Dikarya</taxon>
        <taxon>Ascomycota</taxon>
        <taxon>Saccharomycotina</taxon>
        <taxon>Saccharomycetes</taxon>
        <taxon>Saccharomycetales</taxon>
        <taxon>Saccharomycetaceae</taxon>
        <taxon>Henningerozyma</taxon>
    </lineage>
</organism>
<protein>
    <recommendedName>
        <fullName evidence="4">37S ribosomal protein PET123, mitochondrial</fullName>
    </recommendedName>
</protein>
<dbReference type="GeneID" id="14493304"/>
<dbReference type="RefSeq" id="XP_004177989.1">
    <property type="nucleotide sequence ID" value="XM_004177941.1"/>
</dbReference>
<proteinExistence type="predicted"/>
<dbReference type="EMBL" id="HE806316">
    <property type="protein sequence ID" value="CCH58470.1"/>
    <property type="molecule type" value="Genomic_DNA"/>
</dbReference>
<dbReference type="GO" id="GO:0005763">
    <property type="term" value="C:mitochondrial small ribosomal subunit"/>
    <property type="evidence" value="ECO:0007669"/>
    <property type="project" value="EnsemblFungi"/>
</dbReference>
<dbReference type="OMA" id="VGYADNI"/>
<dbReference type="KEGG" id="tbl:TBLA_0A06780"/>
<dbReference type="HOGENOM" id="CLU_079416_0_0_1"/>